<dbReference type="EMBL" id="LIZX01000164">
    <property type="protein sequence ID" value="KPJ64751.1"/>
    <property type="molecule type" value="Genomic_DNA"/>
</dbReference>
<dbReference type="Proteomes" id="UP000051861">
    <property type="component" value="Unassembled WGS sequence"/>
</dbReference>
<dbReference type="Gene3D" id="1.25.60.10">
    <property type="entry name" value="MgtE N-terminal domain-like"/>
    <property type="match status" value="1"/>
</dbReference>
<gene>
    <name evidence="2" type="ORF">AMJ44_12195</name>
</gene>
<proteinExistence type="predicted"/>
<dbReference type="InterPro" id="IPR038076">
    <property type="entry name" value="MgtE_N_sf"/>
</dbReference>
<reference evidence="2 3" key="1">
    <citation type="journal article" date="2015" name="Microbiome">
        <title>Genomic resolution of linkages in carbon, nitrogen, and sulfur cycling among widespread estuary sediment bacteria.</title>
        <authorList>
            <person name="Baker B.J."/>
            <person name="Lazar C.S."/>
            <person name="Teske A.P."/>
            <person name="Dick G.J."/>
        </authorList>
    </citation>
    <scope>NUCLEOTIDE SEQUENCE [LARGE SCALE GENOMIC DNA]</scope>
    <source>
        <strain evidence="2">DG_54_3</strain>
    </source>
</reference>
<keyword evidence="1" id="KW-1133">Transmembrane helix</keyword>
<comment type="caution">
    <text evidence="2">The sequence shown here is derived from an EMBL/GenBank/DDBJ whole genome shotgun (WGS) entry which is preliminary data.</text>
</comment>
<organism evidence="2 3">
    <name type="scientific">candidate division WOR-1 bacterium DG_54_3</name>
    <dbReference type="NCBI Taxonomy" id="1703775"/>
    <lineage>
        <taxon>Bacteria</taxon>
        <taxon>Bacillati</taxon>
        <taxon>Saganbacteria</taxon>
    </lineage>
</organism>
<sequence length="486" mass="55844">MSKTINLNNKFLKFSWPRRLWYCLTHKSLERKSAIRLKKRGVENPDLKDFSPEEKIEIAENITTNYPQSALIRLNNEGVQVNFVDFSLSEAYNVKRFPLFRAALASACWDWTDGEGEGLGDAVKVGIMHSIDFNITGEIESEAAGTAAEILLRTLFCVGGVIGLDAVLLPHLISRSDLLLSSDYFDYFEWMPLFLDFAAGVGMWGKRSKSKILKKIEPYPLPIPPLGYWAGRFLKKALHIISFSVFWGFISGIALPFKTLLGYARLRSYELFEWKLEKRANAILGDLKDWALQKALIERWIRKGKVAQAQIFFNELISEAWAWDGKHHDYQLKSLGLETIEKLLPGLSKENLSMVLSEIEEKDKIKIFKNLTNDIGQMIKLLILPGFEKSAIRLFDGFELKYVAQLLEAMPDQETAKFLDIMDPEKVRELLPLMDRNKAKNSLLLLDSESKARDLMRIIYPKDPGRYAAHEIVFDMLWLMRPRKQK</sequence>
<keyword evidence="1" id="KW-0812">Transmembrane</keyword>
<evidence type="ECO:0000256" key="1">
    <source>
        <dbReference type="SAM" id="Phobius"/>
    </source>
</evidence>
<accession>A0A0S7XR51</accession>
<feature type="transmembrane region" description="Helical" evidence="1">
    <location>
        <begin position="150"/>
        <end position="173"/>
    </location>
</feature>
<evidence type="ECO:0000313" key="3">
    <source>
        <dbReference type="Proteomes" id="UP000051861"/>
    </source>
</evidence>
<feature type="transmembrane region" description="Helical" evidence="1">
    <location>
        <begin position="185"/>
        <end position="205"/>
    </location>
</feature>
<dbReference type="SUPFAM" id="SSF158791">
    <property type="entry name" value="MgtE N-terminal domain-like"/>
    <property type="match status" value="1"/>
</dbReference>
<name>A0A0S7XR51_UNCSA</name>
<protein>
    <recommendedName>
        <fullName evidence="4">Magnesium transporter MgtE intracellular domain-containing protein</fullName>
    </recommendedName>
</protein>
<dbReference type="AlphaFoldDB" id="A0A0S7XR51"/>
<feature type="transmembrane region" description="Helical" evidence="1">
    <location>
        <begin position="237"/>
        <end position="257"/>
    </location>
</feature>
<evidence type="ECO:0008006" key="4">
    <source>
        <dbReference type="Google" id="ProtNLM"/>
    </source>
</evidence>
<evidence type="ECO:0000313" key="2">
    <source>
        <dbReference type="EMBL" id="KPJ64751.1"/>
    </source>
</evidence>
<keyword evidence="1" id="KW-0472">Membrane</keyword>